<feature type="region of interest" description="Disordered" evidence="1">
    <location>
        <begin position="120"/>
        <end position="154"/>
    </location>
</feature>
<name>A0A9W8JYM2_9AGAR</name>
<dbReference type="OrthoDB" id="10455175at2759"/>
<reference evidence="2" key="1">
    <citation type="submission" date="2022-07" db="EMBL/GenBank/DDBJ databases">
        <title>Genome Sequence of Agrocybe chaxingu.</title>
        <authorList>
            <person name="Buettner E."/>
        </authorList>
    </citation>
    <scope>NUCLEOTIDE SEQUENCE</scope>
    <source>
        <strain evidence="2">MP-N11</strain>
    </source>
</reference>
<evidence type="ECO:0000256" key="1">
    <source>
        <dbReference type="SAM" id="MobiDB-lite"/>
    </source>
</evidence>
<dbReference type="EMBL" id="JANKHO010000739">
    <property type="protein sequence ID" value="KAJ3506679.1"/>
    <property type="molecule type" value="Genomic_DNA"/>
</dbReference>
<gene>
    <name evidence="2" type="ORF">NLJ89_g6739</name>
</gene>
<feature type="compositionally biased region" description="Basic residues" evidence="1">
    <location>
        <begin position="143"/>
        <end position="154"/>
    </location>
</feature>
<feature type="compositionally biased region" description="Basic and acidic residues" evidence="1">
    <location>
        <begin position="120"/>
        <end position="142"/>
    </location>
</feature>
<dbReference type="Proteomes" id="UP001148786">
    <property type="component" value="Unassembled WGS sequence"/>
</dbReference>
<accession>A0A9W8JYM2</accession>
<protein>
    <submittedName>
        <fullName evidence="2">Uncharacterized protein</fullName>
    </submittedName>
</protein>
<evidence type="ECO:0000313" key="3">
    <source>
        <dbReference type="Proteomes" id="UP001148786"/>
    </source>
</evidence>
<comment type="caution">
    <text evidence="2">The sequence shown here is derived from an EMBL/GenBank/DDBJ whole genome shotgun (WGS) entry which is preliminary data.</text>
</comment>
<evidence type="ECO:0000313" key="2">
    <source>
        <dbReference type="EMBL" id="KAJ3506679.1"/>
    </source>
</evidence>
<dbReference type="AlphaFoldDB" id="A0A9W8JYM2"/>
<keyword evidence="3" id="KW-1185">Reference proteome</keyword>
<proteinExistence type="predicted"/>
<sequence length="154" mass="18112">MRLFIVGEAPAKPTPVYSDVLGQYVLEYGSHFGEDMTDAAWVDWAKTNLGQDWSDHVAKWEIHSRVQEEMEKAKKEIEIKAKEAYKREIMKQWMEKEEAKWKAQEDELCTQNKTLEAKAGEELRELQLKRPSREMYSHISDGKKKKKKGHHPYC</sequence>
<organism evidence="2 3">
    <name type="scientific">Agrocybe chaxingu</name>
    <dbReference type="NCBI Taxonomy" id="84603"/>
    <lineage>
        <taxon>Eukaryota</taxon>
        <taxon>Fungi</taxon>
        <taxon>Dikarya</taxon>
        <taxon>Basidiomycota</taxon>
        <taxon>Agaricomycotina</taxon>
        <taxon>Agaricomycetes</taxon>
        <taxon>Agaricomycetidae</taxon>
        <taxon>Agaricales</taxon>
        <taxon>Agaricineae</taxon>
        <taxon>Strophariaceae</taxon>
        <taxon>Agrocybe</taxon>
    </lineage>
</organism>